<proteinExistence type="predicted"/>
<feature type="domain" description="DUF7507" evidence="4">
    <location>
        <begin position="714"/>
        <end position="812"/>
    </location>
</feature>
<feature type="compositionally biased region" description="Low complexity" evidence="1">
    <location>
        <begin position="1202"/>
        <end position="1212"/>
    </location>
</feature>
<dbReference type="Pfam" id="PF24346">
    <property type="entry name" value="DUF7507"/>
    <property type="match status" value="4"/>
</dbReference>
<dbReference type="Pfam" id="PF01345">
    <property type="entry name" value="DUF11"/>
    <property type="match status" value="3"/>
</dbReference>
<feature type="domain" description="DUF7507" evidence="4">
    <location>
        <begin position="944"/>
        <end position="1048"/>
    </location>
</feature>
<dbReference type="EMBL" id="BAAANS010000049">
    <property type="protein sequence ID" value="GAA2114579.1"/>
    <property type="molecule type" value="Genomic_DNA"/>
</dbReference>
<dbReference type="NCBIfam" id="TIGR01451">
    <property type="entry name" value="B_ant_repeat"/>
    <property type="match status" value="3"/>
</dbReference>
<sequence>MNNQMSLRVTKSQSETTILPGRPNTYTVTFANEGSGWADGATIRDYLASSRSLYTSYAVHIVSCDGTGGVDCPSFIKDTTATNNTMVFSGELGAFPPGAKLTVVMTVDPSGPEPACSSAPSADVVGNTANVFAPSGVTNTLPNQAYVSATGLTPSQCPRTNVSVTKTQANAVILPGQPNTYTVTYTNNGPLAADGSTVRDYLSSEQNIFRSYAVHIVSCEGTGGVDCPSFIKDTTATNSTMAYSGELGAFPPGAKLTVVMTVDPSGTPTNCSRNPVVDRVFNTAQVFTPSPLVNTGTNTAGTTATGLTPDRCPETNISVTKTQANAVILPGKPNTYTVTYENKGPNAADGATVRDYLSSSTNLFRSYAVHVVSCDGTGGASCPSFIKDTTATNNTMVYSGTLGAFPPGAKLTVVLTVDPADPTPLAACPNSTTSVYNNADFFVASPLVNTGNNSAGTAATAPCADIAVNKAVEPAAVRAGQAVTYTVKVSNAAPQTAKSVEFADPLPPVTAFEYGSASCTANSAASVCGPVAFDPVTRTVTSTIPQIGGGRDYVTITVTGTAGPVPGTHPNTATAGSSTGADAFLDAVPASNASTVSLQVFNTASTVTVTKRLTGLPAGGLPAPLTFTGTVTCGTQPPQPWSVTVPAGASSATAAPLTFYDGQRCAVTEDAPAPAPGGLHYTGPTVVNPAVIDVLGPQTDHQVISSTPLGDNADLTLAKQVDRPTATAGDTVTYTYEVANTGSVPVTGLRIDEGSFTGSGTAPAAVCRATDLAPAAVTTCTATYTVTAQDVSAGTVTNTATATATAATGPDPVSNRATATVHAVTAPGVALAKSVSPGTVDRAGAVLSYSFTVTNTGGVPLVGVHVTETAFTGSGGAPLVDCPAAALDLAPGGSVTCTARYTATQADIDAGAITNTATATGRAPAGFADPVSAEARADVTAPAAPALALAKTAGPADTPLVEGATVTYLLVATNTGNVTLTGPGVQETAFDGHGDRPTLRCPPGAGPLAPGATLVCTATYTVTAADVDAGRISNTAAASATAPGDRIVRAEAATAVFPARATPALTLVKTADPAVVHRAGDTVRYTFTVTNTGNTVLTGVGVREGAFTGHGTAPAPDCPPADTARLLPGAKATCTAVYTVTGDDLREDLIANTATATGRAPAGATVTSPGSTARVAVEPTAPVPPAAPQAPTPPSPAPQAPTAPTAAPSGPGRELAHSGTATAPALGYAALTLLTGTALFLSARRRRG</sequence>
<dbReference type="InterPro" id="IPR055354">
    <property type="entry name" value="DUF7507"/>
</dbReference>
<protein>
    <recommendedName>
        <fullName evidence="7">Repeat protein (TIGR01451 family)</fullName>
    </recommendedName>
</protein>
<dbReference type="InterPro" id="IPR001434">
    <property type="entry name" value="OmcB-like_DUF11"/>
</dbReference>
<name>A0ABN2XNP7_9ACTN</name>
<evidence type="ECO:0000259" key="4">
    <source>
        <dbReference type="Pfam" id="PF24346"/>
    </source>
</evidence>
<feature type="transmembrane region" description="Helical" evidence="2">
    <location>
        <begin position="1225"/>
        <end position="1243"/>
    </location>
</feature>
<feature type="compositionally biased region" description="Polar residues" evidence="1">
    <location>
        <begin position="1"/>
        <end position="17"/>
    </location>
</feature>
<accession>A0ABN2XNP7</accession>
<dbReference type="Proteomes" id="UP001500897">
    <property type="component" value="Unassembled WGS sequence"/>
</dbReference>
<dbReference type="PANTHER" id="PTHR34819">
    <property type="entry name" value="LARGE CYSTEINE-RICH PERIPLASMIC PROTEIN OMCB"/>
    <property type="match status" value="1"/>
</dbReference>
<feature type="region of interest" description="Disordered" evidence="1">
    <location>
        <begin position="1181"/>
        <end position="1218"/>
    </location>
</feature>
<organism evidence="5 6">
    <name type="scientific">Kitasatospora saccharophila</name>
    <dbReference type="NCBI Taxonomy" id="407973"/>
    <lineage>
        <taxon>Bacteria</taxon>
        <taxon>Bacillati</taxon>
        <taxon>Actinomycetota</taxon>
        <taxon>Actinomycetes</taxon>
        <taxon>Kitasatosporales</taxon>
        <taxon>Streptomycetaceae</taxon>
        <taxon>Kitasatospora</taxon>
    </lineage>
</organism>
<evidence type="ECO:0000313" key="6">
    <source>
        <dbReference type="Proteomes" id="UP001500897"/>
    </source>
</evidence>
<keyword evidence="2" id="KW-0812">Transmembrane</keyword>
<evidence type="ECO:0000256" key="2">
    <source>
        <dbReference type="SAM" id="Phobius"/>
    </source>
</evidence>
<gene>
    <name evidence="5" type="ORF">GCM10009759_58970</name>
</gene>
<evidence type="ECO:0000259" key="3">
    <source>
        <dbReference type="Pfam" id="PF01345"/>
    </source>
</evidence>
<reference evidence="5 6" key="1">
    <citation type="journal article" date="2019" name="Int. J. Syst. Evol. Microbiol.">
        <title>The Global Catalogue of Microorganisms (GCM) 10K type strain sequencing project: providing services to taxonomists for standard genome sequencing and annotation.</title>
        <authorList>
            <consortium name="The Broad Institute Genomics Platform"/>
            <consortium name="The Broad Institute Genome Sequencing Center for Infectious Disease"/>
            <person name="Wu L."/>
            <person name="Ma J."/>
        </authorList>
    </citation>
    <scope>NUCLEOTIDE SEQUENCE [LARGE SCALE GENOMIC DNA]</scope>
    <source>
        <strain evidence="5 6">JCM 14559</strain>
    </source>
</reference>
<evidence type="ECO:0000313" key="5">
    <source>
        <dbReference type="EMBL" id="GAA2114579.1"/>
    </source>
</evidence>
<dbReference type="InterPro" id="IPR047589">
    <property type="entry name" value="DUF11_rpt"/>
</dbReference>
<feature type="domain" description="DUF11" evidence="3">
    <location>
        <begin position="317"/>
        <end position="419"/>
    </location>
</feature>
<evidence type="ECO:0008006" key="7">
    <source>
        <dbReference type="Google" id="ProtNLM"/>
    </source>
</evidence>
<feature type="domain" description="DUF11" evidence="3">
    <location>
        <begin position="162"/>
        <end position="237"/>
    </location>
</feature>
<keyword evidence="2" id="KW-1133">Transmembrane helix</keyword>
<feature type="compositionally biased region" description="Pro residues" evidence="1">
    <location>
        <begin position="1181"/>
        <end position="1201"/>
    </location>
</feature>
<evidence type="ECO:0000256" key="1">
    <source>
        <dbReference type="SAM" id="MobiDB-lite"/>
    </source>
</evidence>
<comment type="caution">
    <text evidence="5">The sequence shown here is derived from an EMBL/GenBank/DDBJ whole genome shotgun (WGS) entry which is preliminary data.</text>
</comment>
<dbReference type="InterPro" id="IPR051172">
    <property type="entry name" value="Chlamydia_OmcB"/>
</dbReference>
<dbReference type="Gene3D" id="2.60.40.10">
    <property type="entry name" value="Immunoglobulins"/>
    <property type="match status" value="1"/>
</dbReference>
<dbReference type="InterPro" id="IPR013783">
    <property type="entry name" value="Ig-like_fold"/>
</dbReference>
<feature type="domain" description="DUF7507" evidence="4">
    <location>
        <begin position="1062"/>
        <end position="1168"/>
    </location>
</feature>
<feature type="domain" description="DUF11" evidence="3">
    <location>
        <begin position="465"/>
        <end position="597"/>
    </location>
</feature>
<feature type="region of interest" description="Disordered" evidence="1">
    <location>
        <begin position="1"/>
        <end position="20"/>
    </location>
</feature>
<keyword evidence="2" id="KW-0472">Membrane</keyword>
<feature type="domain" description="DUF7507" evidence="4">
    <location>
        <begin position="826"/>
        <end position="926"/>
    </location>
</feature>
<keyword evidence="6" id="KW-1185">Reference proteome</keyword>